<dbReference type="InterPro" id="IPR002885">
    <property type="entry name" value="PPR_rpt"/>
</dbReference>
<keyword evidence="4" id="KW-1185">Reference proteome</keyword>
<comment type="caution">
    <text evidence="3">The sequence shown here is derived from an EMBL/GenBank/DDBJ whole genome shotgun (WGS) entry which is preliminary data.</text>
</comment>
<evidence type="ECO:0000256" key="2">
    <source>
        <dbReference type="PROSITE-ProRule" id="PRU00708"/>
    </source>
</evidence>
<dbReference type="InterPro" id="IPR046960">
    <property type="entry name" value="PPR_At4g14850-like_plant"/>
</dbReference>
<evidence type="ECO:0000313" key="4">
    <source>
        <dbReference type="Proteomes" id="UP001168877"/>
    </source>
</evidence>
<dbReference type="PROSITE" id="PS51375">
    <property type="entry name" value="PPR"/>
    <property type="match status" value="1"/>
</dbReference>
<feature type="repeat" description="PPR" evidence="2">
    <location>
        <begin position="102"/>
        <end position="136"/>
    </location>
</feature>
<dbReference type="InterPro" id="IPR011990">
    <property type="entry name" value="TPR-like_helical_dom_sf"/>
</dbReference>
<reference evidence="3" key="2">
    <citation type="submission" date="2023-06" db="EMBL/GenBank/DDBJ databases">
        <authorList>
            <person name="Swenson N.G."/>
            <person name="Wegrzyn J.L."/>
            <person name="Mcevoy S.L."/>
        </authorList>
    </citation>
    <scope>NUCLEOTIDE SEQUENCE</scope>
    <source>
        <strain evidence="3">NS2018</strain>
        <tissue evidence="3">Leaf</tissue>
    </source>
</reference>
<evidence type="ECO:0000256" key="1">
    <source>
        <dbReference type="ARBA" id="ARBA00022737"/>
    </source>
</evidence>
<keyword evidence="1" id="KW-0677">Repeat</keyword>
<dbReference type="Pfam" id="PF14223">
    <property type="entry name" value="Retrotran_gag_2"/>
    <property type="match status" value="1"/>
</dbReference>
<reference evidence="3" key="1">
    <citation type="journal article" date="2022" name="Plant J.">
        <title>Strategies of tolerance reflected in two North American maple genomes.</title>
        <authorList>
            <person name="McEvoy S.L."/>
            <person name="Sezen U.U."/>
            <person name="Trouern-Trend A."/>
            <person name="McMahon S.M."/>
            <person name="Schaberg P.G."/>
            <person name="Yang J."/>
            <person name="Wegrzyn J.L."/>
            <person name="Swenson N.G."/>
        </authorList>
    </citation>
    <scope>NUCLEOTIDE SEQUENCE</scope>
    <source>
        <strain evidence="3">NS2018</strain>
    </source>
</reference>
<dbReference type="AlphaFoldDB" id="A0AA39SUG7"/>
<organism evidence="3 4">
    <name type="scientific">Acer saccharum</name>
    <name type="common">Sugar maple</name>
    <dbReference type="NCBI Taxonomy" id="4024"/>
    <lineage>
        <taxon>Eukaryota</taxon>
        <taxon>Viridiplantae</taxon>
        <taxon>Streptophyta</taxon>
        <taxon>Embryophyta</taxon>
        <taxon>Tracheophyta</taxon>
        <taxon>Spermatophyta</taxon>
        <taxon>Magnoliopsida</taxon>
        <taxon>eudicotyledons</taxon>
        <taxon>Gunneridae</taxon>
        <taxon>Pentapetalae</taxon>
        <taxon>rosids</taxon>
        <taxon>malvids</taxon>
        <taxon>Sapindales</taxon>
        <taxon>Sapindaceae</taxon>
        <taxon>Hippocastanoideae</taxon>
        <taxon>Acereae</taxon>
        <taxon>Acer</taxon>
    </lineage>
</organism>
<dbReference type="GO" id="GO:0003723">
    <property type="term" value="F:RNA binding"/>
    <property type="evidence" value="ECO:0007669"/>
    <property type="project" value="InterPro"/>
</dbReference>
<dbReference type="NCBIfam" id="TIGR00756">
    <property type="entry name" value="PPR"/>
    <property type="match status" value="1"/>
</dbReference>
<name>A0AA39SUG7_ACESA</name>
<dbReference type="Pfam" id="PF13041">
    <property type="entry name" value="PPR_2"/>
    <property type="match status" value="1"/>
</dbReference>
<proteinExistence type="predicted"/>
<accession>A0AA39SUG7</accession>
<dbReference type="PANTHER" id="PTHR47926:SF396">
    <property type="entry name" value="PENTATRICOPEPTIDE REPEAT-CONTAINING PROTEIN"/>
    <property type="match status" value="1"/>
</dbReference>
<dbReference type="EMBL" id="JAUESC010000004">
    <property type="protein sequence ID" value="KAK0596763.1"/>
    <property type="molecule type" value="Genomic_DNA"/>
</dbReference>
<protein>
    <recommendedName>
        <fullName evidence="5">Pentatricopeptide repeat-containing protein</fullName>
    </recommendedName>
</protein>
<gene>
    <name evidence="3" type="ORF">LWI29_018739</name>
</gene>
<dbReference type="PANTHER" id="PTHR47926">
    <property type="entry name" value="PENTATRICOPEPTIDE REPEAT-CONTAINING PROTEIN"/>
    <property type="match status" value="1"/>
</dbReference>
<dbReference type="Gene3D" id="1.25.40.10">
    <property type="entry name" value="Tetratricopeptide repeat domain"/>
    <property type="match status" value="1"/>
</dbReference>
<dbReference type="GO" id="GO:0009451">
    <property type="term" value="P:RNA modification"/>
    <property type="evidence" value="ECO:0007669"/>
    <property type="project" value="InterPro"/>
</dbReference>
<evidence type="ECO:0008006" key="5">
    <source>
        <dbReference type="Google" id="ProtNLM"/>
    </source>
</evidence>
<dbReference type="Proteomes" id="UP001168877">
    <property type="component" value="Unassembled WGS sequence"/>
</dbReference>
<evidence type="ECO:0000313" key="3">
    <source>
        <dbReference type="EMBL" id="KAK0596763.1"/>
    </source>
</evidence>
<sequence>MEAYQAWKKKNSIAPITLLSSMADDMMCGFEEYETAQAMWIALKDKFVGTSTTKLRRLTIKFNTYRKCQNHTMRQHQREMSNMMRELKNVEHVLTDEQQIPNVIMWNPMISGYAKNDYAEEAVKLFREMIYKNIGTDSITVSSAILACA</sequence>